<evidence type="ECO:0000313" key="1">
    <source>
        <dbReference type="EMBL" id="SIS21634.1"/>
    </source>
</evidence>
<sequence>MCLCYSLFNYAVARSSLLLTASLFDDDTVSLSTTASRTRCPLDLPEADDGYQRQYLDSDEWSVTESTLTAVMASSSSASASAGTRTIPNETPPSRTVLGVDFGVENFAVTSTTYFFSGLVVPHRLHEFDKVRAGLQ</sequence>
<dbReference type="EMBL" id="FTNR01000038">
    <property type="protein sequence ID" value="SIS21634.1"/>
    <property type="molecule type" value="Genomic_DNA"/>
</dbReference>
<reference evidence="2" key="1">
    <citation type="submission" date="2017-01" db="EMBL/GenBank/DDBJ databases">
        <authorList>
            <person name="Varghese N."/>
            <person name="Submissions S."/>
        </authorList>
    </citation>
    <scope>NUCLEOTIDE SEQUENCE [LARGE SCALE GENOMIC DNA]</scope>
    <source>
        <strain evidence="2">type strain: HArc-</strain>
    </source>
</reference>
<accession>A0A1N7H9S0</accession>
<organism evidence="1 2">
    <name type="scientific">Natronorubrum thiooxidans</name>
    <dbReference type="NCBI Taxonomy" id="308853"/>
    <lineage>
        <taxon>Archaea</taxon>
        <taxon>Methanobacteriati</taxon>
        <taxon>Methanobacteriota</taxon>
        <taxon>Stenosarchaea group</taxon>
        <taxon>Halobacteria</taxon>
        <taxon>Halobacteriales</taxon>
        <taxon>Natrialbaceae</taxon>
        <taxon>Natronorubrum</taxon>
    </lineage>
</organism>
<evidence type="ECO:0000313" key="2">
    <source>
        <dbReference type="Proteomes" id="UP000185936"/>
    </source>
</evidence>
<dbReference type="Proteomes" id="UP000185936">
    <property type="component" value="Unassembled WGS sequence"/>
</dbReference>
<protein>
    <submittedName>
        <fullName evidence="1">Putative transposase</fullName>
    </submittedName>
</protein>
<proteinExistence type="predicted"/>
<name>A0A1N7H9S0_9EURY</name>
<keyword evidence="2" id="KW-1185">Reference proteome</keyword>
<gene>
    <name evidence="1" type="ORF">SAMN05421752_1382</name>
</gene>
<dbReference type="AlphaFoldDB" id="A0A1N7H9S0"/>